<comment type="caution">
    <text evidence="2">The sequence shown here is derived from an EMBL/GenBank/DDBJ whole genome shotgun (WGS) entry which is preliminary data.</text>
</comment>
<protein>
    <submittedName>
        <fullName evidence="2">Uncharacterized protein</fullName>
    </submittedName>
</protein>
<evidence type="ECO:0000313" key="2">
    <source>
        <dbReference type="EMBL" id="OEE32322.1"/>
    </source>
</evidence>
<evidence type="ECO:0000313" key="3">
    <source>
        <dbReference type="Proteomes" id="UP000094741"/>
    </source>
</evidence>
<keyword evidence="1" id="KW-0472">Membrane</keyword>
<name>A0A1E5BCK0_9VIBR</name>
<sequence length="76" mass="8303">MNMETRYELGKLNCFLWSDFFVAVVTIYIKPAVLTYVVGGAILLAAIPFLLAIAVGMVAWYGAVALLILLFVFVAS</sequence>
<dbReference type="EMBL" id="AJYQ02000114">
    <property type="protein sequence ID" value="OEE32322.1"/>
    <property type="molecule type" value="Genomic_DNA"/>
</dbReference>
<keyword evidence="1" id="KW-0812">Transmembrane</keyword>
<dbReference type="AlphaFoldDB" id="A0A1E5BCK0"/>
<reference evidence="2 3" key="1">
    <citation type="journal article" date="2012" name="Science">
        <title>Ecological populations of bacteria act as socially cohesive units of antibiotic production and resistance.</title>
        <authorList>
            <person name="Cordero O.X."/>
            <person name="Wildschutte H."/>
            <person name="Kirkup B."/>
            <person name="Proehl S."/>
            <person name="Ngo L."/>
            <person name="Hussain F."/>
            <person name="Le Roux F."/>
            <person name="Mincer T."/>
            <person name="Polz M.F."/>
        </authorList>
    </citation>
    <scope>NUCLEOTIDE SEQUENCE [LARGE SCALE GENOMIC DNA]</scope>
    <source>
        <strain evidence="2 3">ZF-129</strain>
    </source>
</reference>
<feature type="transmembrane region" description="Helical" evidence="1">
    <location>
        <begin position="41"/>
        <end position="74"/>
    </location>
</feature>
<dbReference type="Proteomes" id="UP000094741">
    <property type="component" value="Unassembled WGS sequence"/>
</dbReference>
<evidence type="ECO:0000256" key="1">
    <source>
        <dbReference type="SAM" id="Phobius"/>
    </source>
</evidence>
<accession>A0A1E5BCK0</accession>
<proteinExistence type="predicted"/>
<organism evidence="2 3">
    <name type="scientific">Vibrio genomosp. F10 str. ZF-129</name>
    <dbReference type="NCBI Taxonomy" id="1187848"/>
    <lineage>
        <taxon>Bacteria</taxon>
        <taxon>Pseudomonadati</taxon>
        <taxon>Pseudomonadota</taxon>
        <taxon>Gammaproteobacteria</taxon>
        <taxon>Vibrionales</taxon>
        <taxon>Vibrionaceae</taxon>
        <taxon>Vibrio</taxon>
    </lineage>
</organism>
<gene>
    <name evidence="2" type="ORF">A1QO_11420</name>
</gene>
<keyword evidence="1" id="KW-1133">Transmembrane helix</keyword>